<dbReference type="Gene3D" id="1.10.10.60">
    <property type="entry name" value="Homeodomain-like"/>
    <property type="match status" value="1"/>
</dbReference>
<name>A0A844G244_9BACT</name>
<dbReference type="InterPro" id="IPR018060">
    <property type="entry name" value="HTH_AraC"/>
</dbReference>
<accession>A0A844G244</accession>
<dbReference type="Proteomes" id="UP000435649">
    <property type="component" value="Unassembled WGS sequence"/>
</dbReference>
<dbReference type="GO" id="GO:0043565">
    <property type="term" value="F:sequence-specific DNA binding"/>
    <property type="evidence" value="ECO:0007669"/>
    <property type="project" value="InterPro"/>
</dbReference>
<dbReference type="Pfam" id="PF12833">
    <property type="entry name" value="HTH_18"/>
    <property type="match status" value="1"/>
</dbReference>
<evidence type="ECO:0000259" key="4">
    <source>
        <dbReference type="PROSITE" id="PS01124"/>
    </source>
</evidence>
<keyword evidence="6" id="KW-1185">Reference proteome</keyword>
<evidence type="ECO:0000256" key="3">
    <source>
        <dbReference type="ARBA" id="ARBA00023163"/>
    </source>
</evidence>
<dbReference type="GO" id="GO:0003700">
    <property type="term" value="F:DNA-binding transcription factor activity"/>
    <property type="evidence" value="ECO:0007669"/>
    <property type="project" value="InterPro"/>
</dbReference>
<gene>
    <name evidence="5" type="ORF">FYJ85_06205</name>
</gene>
<keyword evidence="1" id="KW-0805">Transcription regulation</keyword>
<feature type="domain" description="HTH araC/xylS-type" evidence="4">
    <location>
        <begin position="185"/>
        <end position="283"/>
    </location>
</feature>
<dbReference type="AlphaFoldDB" id="A0A844G244"/>
<reference evidence="5 6" key="1">
    <citation type="submission" date="2019-08" db="EMBL/GenBank/DDBJ databases">
        <title>In-depth cultivation of the pig gut microbiome towards novel bacterial diversity and tailored functional studies.</title>
        <authorList>
            <person name="Wylensek D."/>
            <person name="Hitch T.C.A."/>
            <person name="Clavel T."/>
        </authorList>
    </citation>
    <scope>NUCLEOTIDE SEQUENCE [LARGE SCALE GENOMIC DNA]</scope>
    <source>
        <strain evidence="5 6">BBE-744-WT-12</strain>
    </source>
</reference>
<evidence type="ECO:0000313" key="6">
    <source>
        <dbReference type="Proteomes" id="UP000435649"/>
    </source>
</evidence>
<evidence type="ECO:0000256" key="1">
    <source>
        <dbReference type="ARBA" id="ARBA00023015"/>
    </source>
</evidence>
<keyword evidence="3" id="KW-0804">Transcription</keyword>
<dbReference type="SUPFAM" id="SSF46689">
    <property type="entry name" value="Homeodomain-like"/>
    <property type="match status" value="1"/>
</dbReference>
<keyword evidence="2" id="KW-0238">DNA-binding</keyword>
<evidence type="ECO:0000256" key="2">
    <source>
        <dbReference type="ARBA" id="ARBA00023125"/>
    </source>
</evidence>
<dbReference type="RefSeq" id="WP_106054424.1">
    <property type="nucleotide sequence ID" value="NZ_VUNS01000004.1"/>
</dbReference>
<proteinExistence type="predicted"/>
<sequence>MLKTVFLDKFDPGSPGSYLAEAIYAAERLFGVTITIHDHRALLFDADGKPLLPGRDHHTHPYCRAGRYAVPEWNRSCLAECAFQAESAALCELRPFLHHCWKGVTELVVPVERGRTPVLIFYAGAFRGPGAPPAGFEAAHAALPPADEKSVSDLARLLTLVGQGILRALESSRESERRQPPSRKQQIRKFLDEHAHEPAALSDLARALHVSPSRAGHLVTAAFGCPFQELLLAERMTRARNLLLSTDYPQKEIARCCGFGTVHYFSRMFRRFYGMPPGRCRDAKKNGVPGRDPRKRTEFI</sequence>
<dbReference type="InterPro" id="IPR009057">
    <property type="entry name" value="Homeodomain-like_sf"/>
</dbReference>
<dbReference type="EMBL" id="VUNS01000004">
    <property type="protein sequence ID" value="MST96638.1"/>
    <property type="molecule type" value="Genomic_DNA"/>
</dbReference>
<comment type="caution">
    <text evidence="5">The sequence shown here is derived from an EMBL/GenBank/DDBJ whole genome shotgun (WGS) entry which is preliminary data.</text>
</comment>
<evidence type="ECO:0000313" key="5">
    <source>
        <dbReference type="EMBL" id="MST96638.1"/>
    </source>
</evidence>
<dbReference type="PANTHER" id="PTHR43280:SF2">
    <property type="entry name" value="HTH-TYPE TRANSCRIPTIONAL REGULATOR EXSA"/>
    <property type="match status" value="1"/>
</dbReference>
<dbReference type="PROSITE" id="PS01124">
    <property type="entry name" value="HTH_ARAC_FAMILY_2"/>
    <property type="match status" value="1"/>
</dbReference>
<protein>
    <submittedName>
        <fullName evidence="5">Helix-turn-helix transcriptional regulator</fullName>
    </submittedName>
</protein>
<dbReference type="PANTHER" id="PTHR43280">
    <property type="entry name" value="ARAC-FAMILY TRANSCRIPTIONAL REGULATOR"/>
    <property type="match status" value="1"/>
</dbReference>
<organism evidence="5 6">
    <name type="scientific">Victivallis lenta</name>
    <dbReference type="NCBI Taxonomy" id="2606640"/>
    <lineage>
        <taxon>Bacteria</taxon>
        <taxon>Pseudomonadati</taxon>
        <taxon>Lentisphaerota</taxon>
        <taxon>Lentisphaeria</taxon>
        <taxon>Victivallales</taxon>
        <taxon>Victivallaceae</taxon>
        <taxon>Victivallis</taxon>
    </lineage>
</organism>
<dbReference type="SMART" id="SM00342">
    <property type="entry name" value="HTH_ARAC"/>
    <property type="match status" value="1"/>
</dbReference>